<name>A0A9N9ZZH4_BEMTA</name>
<reference evidence="2" key="1">
    <citation type="submission" date="2021-12" db="EMBL/GenBank/DDBJ databases">
        <authorList>
            <person name="King R."/>
        </authorList>
    </citation>
    <scope>NUCLEOTIDE SEQUENCE</scope>
</reference>
<sequence length="189" mass="22009">MAPNPNLNLFSLINEKNMERALFKDCRVKRLKAEVEKRKGFKVAAYSASLILEENLSVDAAATVICNHIVENENHGKRKEKLNKETNRERSRSRSSSKTRKYPDRNEATKPTKGSHKVETVSFCFIFALPIWTYFNQTELRAFTSDFSCGGFNVRLLIGRPKLMSSMNNYLFFLFVYGRGEKYYEKRRK</sequence>
<feature type="region of interest" description="Disordered" evidence="1">
    <location>
        <begin position="76"/>
        <end position="113"/>
    </location>
</feature>
<accession>A0A9N9ZZH4</accession>
<keyword evidence="3" id="KW-1185">Reference proteome</keyword>
<gene>
    <name evidence="2" type="ORF">BEMITA_LOCUS525</name>
</gene>
<proteinExistence type="predicted"/>
<organism evidence="2 3">
    <name type="scientific">Bemisia tabaci</name>
    <name type="common">Sweetpotato whitefly</name>
    <name type="synonym">Aleurodes tabaci</name>
    <dbReference type="NCBI Taxonomy" id="7038"/>
    <lineage>
        <taxon>Eukaryota</taxon>
        <taxon>Metazoa</taxon>
        <taxon>Ecdysozoa</taxon>
        <taxon>Arthropoda</taxon>
        <taxon>Hexapoda</taxon>
        <taxon>Insecta</taxon>
        <taxon>Pterygota</taxon>
        <taxon>Neoptera</taxon>
        <taxon>Paraneoptera</taxon>
        <taxon>Hemiptera</taxon>
        <taxon>Sternorrhyncha</taxon>
        <taxon>Aleyrodoidea</taxon>
        <taxon>Aleyrodidae</taxon>
        <taxon>Aleyrodinae</taxon>
        <taxon>Bemisia</taxon>
    </lineage>
</organism>
<evidence type="ECO:0000256" key="1">
    <source>
        <dbReference type="SAM" id="MobiDB-lite"/>
    </source>
</evidence>
<feature type="compositionally biased region" description="Basic and acidic residues" evidence="1">
    <location>
        <begin position="82"/>
        <end position="92"/>
    </location>
</feature>
<dbReference type="EMBL" id="OU963862">
    <property type="protein sequence ID" value="CAH0380810.1"/>
    <property type="molecule type" value="Genomic_DNA"/>
</dbReference>
<protein>
    <submittedName>
        <fullName evidence="2">Uncharacterized protein</fullName>
    </submittedName>
</protein>
<feature type="compositionally biased region" description="Basic and acidic residues" evidence="1">
    <location>
        <begin position="101"/>
        <end position="110"/>
    </location>
</feature>
<dbReference type="Proteomes" id="UP001152759">
    <property type="component" value="Chromosome 1"/>
</dbReference>
<evidence type="ECO:0000313" key="3">
    <source>
        <dbReference type="Proteomes" id="UP001152759"/>
    </source>
</evidence>
<dbReference type="AlphaFoldDB" id="A0A9N9ZZH4"/>
<evidence type="ECO:0000313" key="2">
    <source>
        <dbReference type="EMBL" id="CAH0380810.1"/>
    </source>
</evidence>